<evidence type="ECO:0000313" key="4">
    <source>
        <dbReference type="EMBL" id="TYJ98516.1"/>
    </source>
</evidence>
<feature type="region of interest" description="Disordered" evidence="1">
    <location>
        <begin position="55"/>
        <end position="80"/>
    </location>
</feature>
<reference evidence="5 6" key="1">
    <citation type="submission" date="2019-08" db="EMBL/GenBank/DDBJ databases">
        <title>Draft genome sequences of two oriental melons (Cucumis melo L. var makuwa).</title>
        <authorList>
            <person name="Kwon S.-Y."/>
        </authorList>
    </citation>
    <scope>NUCLEOTIDE SEQUENCE [LARGE SCALE GENOMIC DNA]</scope>
    <source>
        <strain evidence="6">cv. Chang Bougi</strain>
        <strain evidence="5">cv. SW 3</strain>
        <tissue evidence="3">Leaf</tissue>
    </source>
</reference>
<dbReference type="EMBL" id="SSTD01018043">
    <property type="protein sequence ID" value="TYJ98516.1"/>
    <property type="molecule type" value="Genomic_DNA"/>
</dbReference>
<evidence type="ECO:0000313" key="5">
    <source>
        <dbReference type="Proteomes" id="UP000321393"/>
    </source>
</evidence>
<organism evidence="3 5">
    <name type="scientific">Cucumis melo var. makuwa</name>
    <name type="common">Oriental melon</name>
    <dbReference type="NCBI Taxonomy" id="1194695"/>
    <lineage>
        <taxon>Eukaryota</taxon>
        <taxon>Viridiplantae</taxon>
        <taxon>Streptophyta</taxon>
        <taxon>Embryophyta</taxon>
        <taxon>Tracheophyta</taxon>
        <taxon>Spermatophyta</taxon>
        <taxon>Magnoliopsida</taxon>
        <taxon>eudicotyledons</taxon>
        <taxon>Gunneridae</taxon>
        <taxon>Pentapetalae</taxon>
        <taxon>rosids</taxon>
        <taxon>fabids</taxon>
        <taxon>Cucurbitales</taxon>
        <taxon>Cucurbitaceae</taxon>
        <taxon>Benincaseae</taxon>
        <taxon>Cucumis</taxon>
    </lineage>
</organism>
<proteinExistence type="predicted"/>
<accession>A0A5A7UPP4</accession>
<name>A0A5A7UPP4_CUCMM</name>
<keyword evidence="4" id="KW-0808">Transferase</keyword>
<protein>
    <submittedName>
        <fullName evidence="3">Tryptophan aminotransferase-related protein 2-like isoform X1</fullName>
    </submittedName>
</protein>
<dbReference type="AlphaFoldDB" id="A0A5A7UPP4"/>
<evidence type="ECO:0000256" key="1">
    <source>
        <dbReference type="SAM" id="MobiDB-lite"/>
    </source>
</evidence>
<evidence type="ECO:0000313" key="6">
    <source>
        <dbReference type="Proteomes" id="UP000321947"/>
    </source>
</evidence>
<keyword evidence="2" id="KW-0732">Signal</keyword>
<feature type="signal peptide" evidence="2">
    <location>
        <begin position="1"/>
        <end position="15"/>
    </location>
</feature>
<gene>
    <name evidence="4" type="ORF">E5676_scaffold350G001210</name>
    <name evidence="3" type="ORF">E6C27_scaffold274G001190</name>
</gene>
<feature type="compositionally biased region" description="Low complexity" evidence="1">
    <location>
        <begin position="55"/>
        <end position="64"/>
    </location>
</feature>
<feature type="chain" id="PRO_5042722260" evidence="2">
    <location>
        <begin position="16"/>
        <end position="80"/>
    </location>
</feature>
<evidence type="ECO:0000256" key="2">
    <source>
        <dbReference type="SAM" id="SignalP"/>
    </source>
</evidence>
<comment type="caution">
    <text evidence="3">The sequence shown here is derived from an EMBL/GenBank/DDBJ whole genome shotgun (WGS) entry which is preliminary data.</text>
</comment>
<dbReference type="EMBL" id="SSTE01006842">
    <property type="protein sequence ID" value="KAA0057832.1"/>
    <property type="molecule type" value="Genomic_DNA"/>
</dbReference>
<dbReference type="Proteomes" id="UP000321947">
    <property type="component" value="Unassembled WGS sequence"/>
</dbReference>
<sequence length="80" mass="8596">MGLVSLRNFFVLSLALNVSLILRAINQNEKLHSGALMAVEKGAKVAQMTFLSFPSLSSPSAAAPETQTPLGRERVVNLDQ</sequence>
<dbReference type="Proteomes" id="UP000321393">
    <property type="component" value="Unassembled WGS sequence"/>
</dbReference>
<evidence type="ECO:0000313" key="3">
    <source>
        <dbReference type="EMBL" id="KAA0057832.1"/>
    </source>
</evidence>
<keyword evidence="3" id="KW-0032">Aminotransferase</keyword>
<dbReference type="GO" id="GO:0008483">
    <property type="term" value="F:transaminase activity"/>
    <property type="evidence" value="ECO:0007669"/>
    <property type="project" value="UniProtKB-KW"/>
</dbReference>
<feature type="compositionally biased region" description="Basic and acidic residues" evidence="1">
    <location>
        <begin position="71"/>
        <end position="80"/>
    </location>
</feature>